<dbReference type="Pfam" id="PF00188">
    <property type="entry name" value="CAP"/>
    <property type="match status" value="1"/>
</dbReference>
<accession>A0ABN7JQC8</accession>
<dbReference type="EMBL" id="CABFWF030000011">
    <property type="protein sequence ID" value="CAD7037354.1"/>
    <property type="molecule type" value="Genomic_DNA"/>
</dbReference>
<keyword evidence="3" id="KW-1185">Reference proteome</keyword>
<dbReference type="CDD" id="cd05379">
    <property type="entry name" value="CAP_bacterial"/>
    <property type="match status" value="1"/>
</dbReference>
<sequence>MLETTFSSRRNFLVLLGCSVMVSGCSTIGAGISVAGAQDHTDEALPLVNRVRAAHGLPSLSARPPARVAAAEQAVRMAKAEQMTHLIGLGDSFATRMKRRDVPLPAAENIASGQTSVEEAVQAWIESERHLKNMLGSFRGVGVAVAQSAAARPYWAMVLSA</sequence>
<evidence type="ECO:0000313" key="3">
    <source>
        <dbReference type="Proteomes" id="UP000606921"/>
    </source>
</evidence>
<dbReference type="SUPFAM" id="SSF55797">
    <property type="entry name" value="PR-1-like"/>
    <property type="match status" value="1"/>
</dbReference>
<dbReference type="InterPro" id="IPR014044">
    <property type="entry name" value="CAP_dom"/>
</dbReference>
<feature type="domain" description="SCP" evidence="1">
    <location>
        <begin position="47"/>
        <end position="155"/>
    </location>
</feature>
<organism evidence="2 3">
    <name type="scientific">Pseudorhizobium endolithicum</name>
    <dbReference type="NCBI Taxonomy" id="1191678"/>
    <lineage>
        <taxon>Bacteria</taxon>
        <taxon>Pseudomonadati</taxon>
        <taxon>Pseudomonadota</taxon>
        <taxon>Alphaproteobacteria</taxon>
        <taxon>Hyphomicrobiales</taxon>
        <taxon>Rhizobiaceae</taxon>
        <taxon>Rhizobium/Agrobacterium group</taxon>
        <taxon>Pseudorhizobium</taxon>
    </lineage>
</organism>
<gene>
    <name evidence="2" type="ORF">REJC140_03651</name>
</gene>
<evidence type="ECO:0000313" key="2">
    <source>
        <dbReference type="EMBL" id="CAD7037354.1"/>
    </source>
</evidence>
<dbReference type="InterPro" id="IPR035940">
    <property type="entry name" value="CAP_sf"/>
</dbReference>
<dbReference type="Gene3D" id="3.40.33.10">
    <property type="entry name" value="CAP"/>
    <property type="match status" value="1"/>
</dbReference>
<dbReference type="PANTHER" id="PTHR31157:SF1">
    <property type="entry name" value="SCP DOMAIN-CONTAINING PROTEIN"/>
    <property type="match status" value="1"/>
</dbReference>
<dbReference type="PANTHER" id="PTHR31157">
    <property type="entry name" value="SCP DOMAIN-CONTAINING PROTEIN"/>
    <property type="match status" value="1"/>
</dbReference>
<comment type="caution">
    <text evidence="2">The sequence shown here is derived from an EMBL/GenBank/DDBJ whole genome shotgun (WGS) entry which is preliminary data.</text>
</comment>
<dbReference type="RefSeq" id="WP_142592605.1">
    <property type="nucleotide sequence ID" value="NZ_CABFWF030000011.1"/>
</dbReference>
<name>A0ABN7JQC8_9HYPH</name>
<protein>
    <submittedName>
        <fullName evidence="2">CAP domain-containing protein</fullName>
    </submittedName>
</protein>
<dbReference type="Proteomes" id="UP000606921">
    <property type="component" value="Unassembled WGS sequence"/>
</dbReference>
<proteinExistence type="predicted"/>
<evidence type="ECO:0000259" key="1">
    <source>
        <dbReference type="Pfam" id="PF00188"/>
    </source>
</evidence>
<reference evidence="2 3" key="1">
    <citation type="submission" date="2020-11" db="EMBL/GenBank/DDBJ databases">
        <authorList>
            <person name="Lassalle F."/>
        </authorList>
    </citation>
    <scope>NUCLEOTIDE SEQUENCE [LARGE SCALE GENOMIC DNA]</scope>
    <source>
        <strain evidence="2 3">JC140</strain>
    </source>
</reference>